<organism evidence="1 2">
    <name type="scientific">Dokdonella koreensis DS-123</name>
    <dbReference type="NCBI Taxonomy" id="1300342"/>
    <lineage>
        <taxon>Bacteria</taxon>
        <taxon>Pseudomonadati</taxon>
        <taxon>Pseudomonadota</taxon>
        <taxon>Gammaproteobacteria</taxon>
        <taxon>Lysobacterales</taxon>
        <taxon>Rhodanobacteraceae</taxon>
        <taxon>Dokdonella</taxon>
    </lineage>
</organism>
<evidence type="ECO:0000313" key="2">
    <source>
        <dbReference type="Proteomes" id="UP000076830"/>
    </source>
</evidence>
<dbReference type="EMBL" id="CP015249">
    <property type="protein sequence ID" value="ANB19253.1"/>
    <property type="molecule type" value="Genomic_DNA"/>
</dbReference>
<proteinExistence type="predicted"/>
<gene>
    <name evidence="1" type="ORF">I596_3264</name>
</gene>
<sequence>MANINESLAKLLEIDGATCGAIVDANSGMMLGKAGTGIDLDLAAAGNTEVVRAKLKTMKSLGLNDTIEDILITLGKQYHIIRPVVAKPGLFVYLVLDKARSNLALARRAAQEAEQALQI</sequence>
<dbReference type="PATRIC" id="fig|1300342.3.peg.3188"/>
<name>A0A160DYR2_9GAMM</name>
<dbReference type="KEGG" id="dko:I596_3264"/>
<dbReference type="AlphaFoldDB" id="A0A160DYR2"/>
<accession>A0A160DYR2</accession>
<dbReference type="OrthoDB" id="3781969at2"/>
<protein>
    <recommendedName>
        <fullName evidence="3">Roadblock/LC7 family protein</fullName>
    </recommendedName>
</protein>
<dbReference type="STRING" id="1300342.I596_3264"/>
<reference evidence="1 2" key="1">
    <citation type="submission" date="2016-04" db="EMBL/GenBank/DDBJ databases">
        <title>Complete genome sequence of Dokdonella koreensis DS-123T.</title>
        <authorList>
            <person name="Kim J.F."/>
            <person name="Lee H."/>
            <person name="Kwak M.-J."/>
        </authorList>
    </citation>
    <scope>NUCLEOTIDE SEQUENCE [LARGE SCALE GENOMIC DNA]</scope>
    <source>
        <strain evidence="1 2">DS-123</strain>
    </source>
</reference>
<keyword evidence="2" id="KW-1185">Reference proteome</keyword>
<dbReference type="Gene3D" id="3.30.450.30">
    <property type="entry name" value="Dynein light chain 2a, cytoplasmic"/>
    <property type="match status" value="1"/>
</dbReference>
<evidence type="ECO:0000313" key="1">
    <source>
        <dbReference type="EMBL" id="ANB19253.1"/>
    </source>
</evidence>
<evidence type="ECO:0008006" key="3">
    <source>
        <dbReference type="Google" id="ProtNLM"/>
    </source>
</evidence>
<dbReference type="RefSeq" id="WP_067649863.1">
    <property type="nucleotide sequence ID" value="NZ_CP015249.1"/>
</dbReference>
<dbReference type="Proteomes" id="UP000076830">
    <property type="component" value="Chromosome"/>
</dbReference>